<evidence type="ECO:0000256" key="8">
    <source>
        <dbReference type="ARBA" id="ARBA00023180"/>
    </source>
</evidence>
<dbReference type="InterPro" id="IPR007734">
    <property type="entry name" value="Heparan_SO4_2-O-STrfase"/>
</dbReference>
<dbReference type="GO" id="GO:0004394">
    <property type="term" value="F:heparan sulfate 2-sulfotransferase activity"/>
    <property type="evidence" value="ECO:0007669"/>
    <property type="project" value="TreeGrafter"/>
</dbReference>
<evidence type="ECO:0000256" key="5">
    <source>
        <dbReference type="ARBA" id="ARBA00022989"/>
    </source>
</evidence>
<gene>
    <name evidence="9" type="ORF">G4P62_019812</name>
</gene>
<proteinExistence type="predicted"/>
<keyword evidence="6" id="KW-0333">Golgi apparatus</keyword>
<comment type="subcellular location">
    <subcellularLocation>
        <location evidence="1">Golgi apparatus membrane</location>
        <topology evidence="1">Single-pass type II membrane protein</topology>
    </subcellularLocation>
</comment>
<sequence length="34" mass="3855">QTFDECVSAGGSDCAPEKLWLQIPFFCGHYSECW</sequence>
<keyword evidence="5" id="KW-1133">Transmembrane helix</keyword>
<accession>A0A9D2YNL1</accession>
<keyword evidence="8" id="KW-0325">Glycoprotein</keyword>
<evidence type="ECO:0000313" key="9">
    <source>
        <dbReference type="EMBL" id="KAF7223438.1"/>
    </source>
</evidence>
<dbReference type="GO" id="GO:0000139">
    <property type="term" value="C:Golgi membrane"/>
    <property type="evidence" value="ECO:0007669"/>
    <property type="project" value="UniProtKB-SubCell"/>
</dbReference>
<evidence type="ECO:0000256" key="2">
    <source>
        <dbReference type="ARBA" id="ARBA00022679"/>
    </source>
</evidence>
<dbReference type="Gene3D" id="3.40.50.300">
    <property type="entry name" value="P-loop containing nucleotide triphosphate hydrolases"/>
    <property type="match status" value="1"/>
</dbReference>
<dbReference type="EMBL" id="JAAVVJ010000005">
    <property type="protein sequence ID" value="KAF7223438.1"/>
    <property type="molecule type" value="Genomic_DNA"/>
</dbReference>
<name>A0A9D2YNL1_NOTFU</name>
<evidence type="ECO:0000256" key="4">
    <source>
        <dbReference type="ARBA" id="ARBA00022968"/>
    </source>
</evidence>
<dbReference type="InterPro" id="IPR027417">
    <property type="entry name" value="P-loop_NTPase"/>
</dbReference>
<feature type="non-terminal residue" evidence="9">
    <location>
        <position position="1"/>
    </location>
</feature>
<protein>
    <submittedName>
        <fullName evidence="9">Heparan sulfate 2-O-sulfotransferase 1-like</fullName>
    </submittedName>
</protein>
<dbReference type="PANTHER" id="PTHR12129">
    <property type="entry name" value="HEPARAN SULFATE 2-O-SULFOTRANSFERASE"/>
    <property type="match status" value="1"/>
</dbReference>
<keyword evidence="3" id="KW-0812">Transmembrane</keyword>
<keyword evidence="7" id="KW-0472">Membrane</keyword>
<dbReference type="PANTHER" id="PTHR12129:SF17">
    <property type="entry name" value="HEPARAN SULFATE 2-O-SULFOTRANSFERASE 1"/>
    <property type="match status" value="1"/>
</dbReference>
<dbReference type="Proteomes" id="UP000822369">
    <property type="component" value="Chromosome 5"/>
</dbReference>
<keyword evidence="4" id="KW-0735">Signal-anchor</keyword>
<dbReference type="AlphaFoldDB" id="A0A9D2YNL1"/>
<comment type="caution">
    <text evidence="9">The sequence shown here is derived from an EMBL/GenBank/DDBJ whole genome shotgun (WGS) entry which is preliminary data.</text>
</comment>
<evidence type="ECO:0000256" key="1">
    <source>
        <dbReference type="ARBA" id="ARBA00004323"/>
    </source>
</evidence>
<evidence type="ECO:0000256" key="7">
    <source>
        <dbReference type="ARBA" id="ARBA00023136"/>
    </source>
</evidence>
<evidence type="ECO:0000313" key="10">
    <source>
        <dbReference type="Proteomes" id="UP000822369"/>
    </source>
</evidence>
<organism evidence="9 10">
    <name type="scientific">Nothobranchius furzeri</name>
    <name type="common">Turquoise killifish</name>
    <dbReference type="NCBI Taxonomy" id="105023"/>
    <lineage>
        <taxon>Eukaryota</taxon>
        <taxon>Metazoa</taxon>
        <taxon>Chordata</taxon>
        <taxon>Craniata</taxon>
        <taxon>Vertebrata</taxon>
        <taxon>Euteleostomi</taxon>
        <taxon>Actinopterygii</taxon>
        <taxon>Neopterygii</taxon>
        <taxon>Teleostei</taxon>
        <taxon>Neoteleostei</taxon>
        <taxon>Acanthomorphata</taxon>
        <taxon>Ovalentaria</taxon>
        <taxon>Atherinomorphae</taxon>
        <taxon>Cyprinodontiformes</taxon>
        <taxon>Nothobranchiidae</taxon>
        <taxon>Nothobranchius</taxon>
    </lineage>
</organism>
<evidence type="ECO:0000256" key="6">
    <source>
        <dbReference type="ARBA" id="ARBA00023034"/>
    </source>
</evidence>
<evidence type="ECO:0000256" key="3">
    <source>
        <dbReference type="ARBA" id="ARBA00022692"/>
    </source>
</evidence>
<keyword evidence="2" id="KW-0808">Transferase</keyword>
<reference evidence="9" key="1">
    <citation type="submission" date="2020-03" db="EMBL/GenBank/DDBJ databases">
        <title>Intra-Species Differences in Population Size shape Life History and Genome Evolution.</title>
        <authorList>
            <person name="Willemsen D."/>
            <person name="Cui R."/>
            <person name="Valenzano D.R."/>
        </authorList>
    </citation>
    <scope>NUCLEOTIDE SEQUENCE</scope>
    <source>
        <strain evidence="9">GRZ</strain>
        <tissue evidence="9">Whole</tissue>
    </source>
</reference>